<dbReference type="PANTHER" id="PTHR30337">
    <property type="entry name" value="COMPONENT OF ATP-DEPENDENT DSDNA EXONUCLEASE"/>
    <property type="match status" value="1"/>
</dbReference>
<evidence type="ECO:0000256" key="5">
    <source>
        <dbReference type="ARBA" id="ARBA00022801"/>
    </source>
</evidence>
<keyword evidence="6 7" id="KW-0269">Exonuclease</keyword>
<evidence type="ECO:0000256" key="2">
    <source>
        <dbReference type="ARBA" id="ARBA00011322"/>
    </source>
</evidence>
<evidence type="ECO:0000256" key="1">
    <source>
        <dbReference type="ARBA" id="ARBA00010555"/>
    </source>
</evidence>
<organism evidence="10 11">
    <name type="scientific">Clostridium fallax</name>
    <dbReference type="NCBI Taxonomy" id="1533"/>
    <lineage>
        <taxon>Bacteria</taxon>
        <taxon>Bacillati</taxon>
        <taxon>Bacillota</taxon>
        <taxon>Clostridia</taxon>
        <taxon>Eubacteriales</taxon>
        <taxon>Clostridiaceae</taxon>
        <taxon>Clostridium</taxon>
    </lineage>
</organism>
<dbReference type="GO" id="GO:0004519">
    <property type="term" value="F:endonuclease activity"/>
    <property type="evidence" value="ECO:0007669"/>
    <property type="project" value="UniProtKB-KW"/>
</dbReference>
<dbReference type="GO" id="GO:0006260">
    <property type="term" value="P:DNA replication"/>
    <property type="evidence" value="ECO:0007669"/>
    <property type="project" value="UniProtKB-KW"/>
</dbReference>
<dbReference type="SUPFAM" id="SSF56300">
    <property type="entry name" value="Metallo-dependent phosphatases"/>
    <property type="match status" value="1"/>
</dbReference>
<dbReference type="InterPro" id="IPR050535">
    <property type="entry name" value="DNA_Repair-Maintenance_Comp"/>
</dbReference>
<evidence type="ECO:0000256" key="3">
    <source>
        <dbReference type="ARBA" id="ARBA00013365"/>
    </source>
</evidence>
<keyword evidence="7" id="KW-0255">Endonuclease</keyword>
<accession>A0A1M4W2P3</accession>
<keyword evidence="7" id="KW-0235">DNA replication</keyword>
<dbReference type="Gene3D" id="3.60.21.10">
    <property type="match status" value="1"/>
</dbReference>
<gene>
    <name evidence="7" type="primary">sbcD</name>
    <name evidence="10" type="ORF">SAMN05443638_11025</name>
</gene>
<comment type="function">
    <text evidence="7">SbcCD cleaves DNA hairpin structures. These structures can inhibit DNA replication and are intermediates in certain DNA recombination reactions. The complex acts as a 3'-&gt;5' double strand exonuclease that can open hairpins. It also has a 5' single-strand endonuclease activity.</text>
</comment>
<protein>
    <recommendedName>
        <fullName evidence="3 7">Nuclease SbcCD subunit D</fullName>
    </recommendedName>
</protein>
<dbReference type="RefSeq" id="WP_072895227.1">
    <property type="nucleotide sequence ID" value="NZ_FQVM01000010.1"/>
</dbReference>
<dbReference type="GO" id="GO:0006310">
    <property type="term" value="P:DNA recombination"/>
    <property type="evidence" value="ECO:0007669"/>
    <property type="project" value="UniProtKB-KW"/>
</dbReference>
<keyword evidence="7" id="KW-0233">DNA recombination</keyword>
<keyword evidence="11" id="KW-1185">Reference proteome</keyword>
<dbReference type="CDD" id="cd00840">
    <property type="entry name" value="MPP_Mre11_N"/>
    <property type="match status" value="1"/>
</dbReference>
<name>A0A1M4W2P3_9CLOT</name>
<dbReference type="InterPro" id="IPR004843">
    <property type="entry name" value="Calcineurin-like_PHP"/>
</dbReference>
<dbReference type="AlphaFoldDB" id="A0A1M4W2P3"/>
<evidence type="ECO:0000259" key="8">
    <source>
        <dbReference type="Pfam" id="PF00149"/>
    </source>
</evidence>
<dbReference type="NCBIfam" id="TIGR00619">
    <property type="entry name" value="sbcd"/>
    <property type="match status" value="1"/>
</dbReference>
<dbReference type="InterPro" id="IPR026843">
    <property type="entry name" value="SbcD_C"/>
</dbReference>
<dbReference type="InterPro" id="IPR004593">
    <property type="entry name" value="SbcD"/>
</dbReference>
<evidence type="ECO:0000256" key="6">
    <source>
        <dbReference type="ARBA" id="ARBA00022839"/>
    </source>
</evidence>
<evidence type="ECO:0000313" key="10">
    <source>
        <dbReference type="EMBL" id="SHE75467.1"/>
    </source>
</evidence>
<reference evidence="10 11" key="1">
    <citation type="submission" date="2016-11" db="EMBL/GenBank/DDBJ databases">
        <authorList>
            <person name="Jaros S."/>
            <person name="Januszkiewicz K."/>
            <person name="Wedrychowicz H."/>
        </authorList>
    </citation>
    <scope>NUCLEOTIDE SEQUENCE [LARGE SCALE GENOMIC DNA]</scope>
    <source>
        <strain evidence="10 11">DSM 2631</strain>
    </source>
</reference>
<sequence>MKIIHTGDWHIGKIVNEFSMIPDQGFILREFLKVIKEENPDAIVIAGDLYDRSIPPIEAVELLNDVFTKILNEYKIPILAIGGNHDGGERISFGNKLFKNNGLYIEGVLKKDISKVSLKDQFGNVNFYLIPYADPSLVRHIYEDSDIKTHEDGMRKIIENIKSDMNLNERNIAVAHGYVTYVKEKDNNISEEANEDYKTLRAGMEISDSERPLSIGGTDLINGDIFKDFTYTALGHLHGPQKVGSDRIRYSGSLLKYSFSETHQKKSITIINIDKNGELDVKIKPMISLRDMRIIKGNLEEIIKPEVYNLENKDDYIYAILTDEGEIIDPISKLRSVYPNVMGLSREYINARESSRTSASNGYKNRTKLELFKEFYNSITGKELDNKKEEVMTKIIEEVEKEEI</sequence>
<proteinExistence type="inferred from homology"/>
<comment type="similarity">
    <text evidence="1 7">Belongs to the SbcD family.</text>
</comment>
<dbReference type="PANTHER" id="PTHR30337:SF0">
    <property type="entry name" value="NUCLEASE SBCCD SUBUNIT D"/>
    <property type="match status" value="1"/>
</dbReference>
<evidence type="ECO:0000256" key="7">
    <source>
        <dbReference type="RuleBase" id="RU363069"/>
    </source>
</evidence>
<feature type="domain" description="Calcineurin-like phosphoesterase" evidence="8">
    <location>
        <begin position="1"/>
        <end position="180"/>
    </location>
</feature>
<evidence type="ECO:0000256" key="4">
    <source>
        <dbReference type="ARBA" id="ARBA00022722"/>
    </source>
</evidence>
<dbReference type="GO" id="GO:0008408">
    <property type="term" value="F:3'-5' exonuclease activity"/>
    <property type="evidence" value="ECO:0007669"/>
    <property type="project" value="InterPro"/>
</dbReference>
<comment type="subunit">
    <text evidence="2 7">Heterodimer of SbcC and SbcD.</text>
</comment>
<evidence type="ECO:0000259" key="9">
    <source>
        <dbReference type="Pfam" id="PF12320"/>
    </source>
</evidence>
<dbReference type="Pfam" id="PF12320">
    <property type="entry name" value="SbcD_C"/>
    <property type="match status" value="1"/>
</dbReference>
<feature type="domain" description="Nuclease SbcCD subunit D C-terminal" evidence="9">
    <location>
        <begin position="289"/>
        <end position="377"/>
    </location>
</feature>
<dbReference type="OrthoDB" id="9773856at2"/>
<keyword evidence="5 7" id="KW-0378">Hydrolase</keyword>
<dbReference type="Pfam" id="PF00149">
    <property type="entry name" value="Metallophos"/>
    <property type="match status" value="1"/>
</dbReference>
<dbReference type="InterPro" id="IPR041796">
    <property type="entry name" value="Mre11_N"/>
</dbReference>
<dbReference type="STRING" id="1533.SAMN05443638_11025"/>
<dbReference type="EMBL" id="FQVM01000010">
    <property type="protein sequence ID" value="SHE75467.1"/>
    <property type="molecule type" value="Genomic_DNA"/>
</dbReference>
<dbReference type="InterPro" id="IPR029052">
    <property type="entry name" value="Metallo-depent_PP-like"/>
</dbReference>
<dbReference type="Proteomes" id="UP000184035">
    <property type="component" value="Unassembled WGS sequence"/>
</dbReference>
<keyword evidence="4 7" id="KW-0540">Nuclease</keyword>
<evidence type="ECO:0000313" key="11">
    <source>
        <dbReference type="Proteomes" id="UP000184035"/>
    </source>
</evidence>